<evidence type="ECO:0000256" key="5">
    <source>
        <dbReference type="ARBA" id="ARBA00022885"/>
    </source>
</evidence>
<reference evidence="9 10" key="1">
    <citation type="submission" date="2023-07" db="EMBL/GenBank/DDBJ databases">
        <title>Genomic Encyclopedia of Type Strains, Phase IV (KMG-IV): sequencing the most valuable type-strain genomes for metagenomic binning, comparative biology and taxonomic classification.</title>
        <authorList>
            <person name="Goeker M."/>
        </authorList>
    </citation>
    <scope>NUCLEOTIDE SEQUENCE [LARGE SCALE GENOMIC DNA]</scope>
    <source>
        <strain evidence="9 10">DSM 9768</strain>
    </source>
</reference>
<dbReference type="InterPro" id="IPR027417">
    <property type="entry name" value="P-loop_NTPase"/>
</dbReference>
<dbReference type="EMBL" id="JAUSUG010000033">
    <property type="protein sequence ID" value="MDQ0257724.1"/>
    <property type="molecule type" value="Genomic_DNA"/>
</dbReference>
<dbReference type="Pfam" id="PF00005">
    <property type="entry name" value="ABC_tran"/>
    <property type="match status" value="1"/>
</dbReference>
<name>A0ABU0A3Q6_9BACI</name>
<dbReference type="Gene3D" id="3.40.50.300">
    <property type="entry name" value="P-loop containing nucleotide triphosphate hydrolases"/>
    <property type="match status" value="1"/>
</dbReference>
<comment type="caution">
    <text evidence="9">The sequence shown here is derived from an EMBL/GenBank/DDBJ whole genome shotgun (WGS) entry which is preliminary data.</text>
</comment>
<dbReference type="InterPro" id="IPR012693">
    <property type="entry name" value="ABC_transpr_PhnC"/>
</dbReference>
<sequence>MTSKKKLIKAEQLEIVYPKRKGSETTPALQDISLTVEEEEFIAVIGKSGAGKTTFLRSLTGFVRPSAGKLVVNDIDVMRTSKKKIYELRRNVATIYQSFNLVERMTALDNALCGRLGYIGNIRGLLGLFPKKDKEFAYRTLVDLGLEDRVHYRVDQLSGGERQRVAIARALVQQPQIVLADEPAASLDISLTKFVLNTLKDLNKQNGLTVLVNLHDIELAKMYATRIIALQRGRIVFDGEPEKLTEDLLEVIYNEYEHGEASKSNE</sequence>
<dbReference type="Proteomes" id="UP001230005">
    <property type="component" value="Unassembled WGS sequence"/>
</dbReference>
<evidence type="ECO:0000256" key="1">
    <source>
        <dbReference type="ARBA" id="ARBA00022448"/>
    </source>
</evidence>
<keyword evidence="7" id="KW-0472">Membrane</keyword>
<evidence type="ECO:0000313" key="9">
    <source>
        <dbReference type="EMBL" id="MDQ0257724.1"/>
    </source>
</evidence>
<dbReference type="PANTHER" id="PTHR43166:SF6">
    <property type="entry name" value="PHOSPHONATES IMPORT ATP-BINDING PROTEIN PHNC"/>
    <property type="match status" value="1"/>
</dbReference>
<keyword evidence="1" id="KW-0813">Transport</keyword>
<dbReference type="NCBIfam" id="TIGR02315">
    <property type="entry name" value="ABC_phnC"/>
    <property type="match status" value="1"/>
</dbReference>
<keyword evidence="3" id="KW-0547">Nucleotide-binding</keyword>
<evidence type="ECO:0000256" key="6">
    <source>
        <dbReference type="ARBA" id="ARBA00022967"/>
    </source>
</evidence>
<gene>
    <name evidence="9" type="ORF">J2S74_005186</name>
</gene>
<dbReference type="GO" id="GO:0005524">
    <property type="term" value="F:ATP binding"/>
    <property type="evidence" value="ECO:0007669"/>
    <property type="project" value="UniProtKB-KW"/>
</dbReference>
<feature type="domain" description="ABC transporter" evidence="8">
    <location>
        <begin position="8"/>
        <end position="257"/>
    </location>
</feature>
<evidence type="ECO:0000313" key="10">
    <source>
        <dbReference type="Proteomes" id="UP001230005"/>
    </source>
</evidence>
<dbReference type="PROSITE" id="PS50893">
    <property type="entry name" value="ABC_TRANSPORTER_2"/>
    <property type="match status" value="1"/>
</dbReference>
<evidence type="ECO:0000256" key="4">
    <source>
        <dbReference type="ARBA" id="ARBA00022840"/>
    </source>
</evidence>
<dbReference type="InterPro" id="IPR003439">
    <property type="entry name" value="ABC_transporter-like_ATP-bd"/>
</dbReference>
<keyword evidence="4 9" id="KW-0067">ATP-binding</keyword>
<dbReference type="PANTHER" id="PTHR43166">
    <property type="entry name" value="AMINO ACID IMPORT ATP-BINDING PROTEIN"/>
    <property type="match status" value="1"/>
</dbReference>
<dbReference type="SUPFAM" id="SSF52540">
    <property type="entry name" value="P-loop containing nucleoside triphosphate hydrolases"/>
    <property type="match status" value="1"/>
</dbReference>
<evidence type="ECO:0000256" key="2">
    <source>
        <dbReference type="ARBA" id="ARBA00022475"/>
    </source>
</evidence>
<dbReference type="PROSITE" id="PS00211">
    <property type="entry name" value="ABC_TRANSPORTER_1"/>
    <property type="match status" value="1"/>
</dbReference>
<dbReference type="CDD" id="cd03256">
    <property type="entry name" value="ABC_PhnC_transporter"/>
    <property type="match status" value="1"/>
</dbReference>
<dbReference type="InterPro" id="IPR017871">
    <property type="entry name" value="ABC_transporter-like_CS"/>
</dbReference>
<keyword evidence="2" id="KW-1003">Cell membrane</keyword>
<organism evidence="9 10">
    <name type="scientific">Evansella vedderi</name>
    <dbReference type="NCBI Taxonomy" id="38282"/>
    <lineage>
        <taxon>Bacteria</taxon>
        <taxon>Bacillati</taxon>
        <taxon>Bacillota</taxon>
        <taxon>Bacilli</taxon>
        <taxon>Bacillales</taxon>
        <taxon>Bacillaceae</taxon>
        <taxon>Evansella</taxon>
    </lineage>
</organism>
<dbReference type="SMART" id="SM00382">
    <property type="entry name" value="AAA"/>
    <property type="match status" value="1"/>
</dbReference>
<proteinExistence type="predicted"/>
<evidence type="ECO:0000256" key="7">
    <source>
        <dbReference type="ARBA" id="ARBA00023136"/>
    </source>
</evidence>
<accession>A0ABU0A3Q6</accession>
<dbReference type="InterPro" id="IPR003593">
    <property type="entry name" value="AAA+_ATPase"/>
</dbReference>
<evidence type="ECO:0000256" key="3">
    <source>
        <dbReference type="ARBA" id="ARBA00022741"/>
    </source>
</evidence>
<dbReference type="InterPro" id="IPR050086">
    <property type="entry name" value="MetN_ABC_transporter-like"/>
</dbReference>
<keyword evidence="5" id="KW-0918">Phosphonate transport</keyword>
<keyword evidence="10" id="KW-1185">Reference proteome</keyword>
<protein>
    <submittedName>
        <fullName evidence="9">Phosphonate transport system ATP-binding protein</fullName>
    </submittedName>
</protein>
<keyword evidence="6" id="KW-1278">Translocase</keyword>
<evidence type="ECO:0000259" key="8">
    <source>
        <dbReference type="PROSITE" id="PS50893"/>
    </source>
</evidence>